<accession>A0A2M8L7D4</accession>
<sequence>MFYTTKLWKQVKMMMASCWRATGEQKFCISKLSILAIVTEADMLAGIIRQSAQLGACRLREFLTFFLQLAEITGKSIMVNKYYSTGEGKFLFRCDPGMTVESRFAGMVSLRDMAA</sequence>
<dbReference type="EMBL" id="PFEM01000017">
    <property type="protein sequence ID" value="PJE70151.1"/>
    <property type="molecule type" value="Genomic_DNA"/>
</dbReference>
<evidence type="ECO:0000313" key="2">
    <source>
        <dbReference type="Proteomes" id="UP000231579"/>
    </source>
</evidence>
<protein>
    <submittedName>
        <fullName evidence="1">Uncharacterized protein</fullName>
    </submittedName>
</protein>
<organism evidence="1 2">
    <name type="scientific">Candidatus Shapirobacteria bacterium CG10_big_fil_rev_8_21_14_0_10_48_15</name>
    <dbReference type="NCBI Taxonomy" id="1974484"/>
    <lineage>
        <taxon>Bacteria</taxon>
        <taxon>Candidatus Shapironibacteriota</taxon>
    </lineage>
</organism>
<evidence type="ECO:0000313" key="1">
    <source>
        <dbReference type="EMBL" id="PJE70151.1"/>
    </source>
</evidence>
<dbReference type="AlphaFoldDB" id="A0A2M8L7D4"/>
<comment type="caution">
    <text evidence="1">The sequence shown here is derived from an EMBL/GenBank/DDBJ whole genome shotgun (WGS) entry which is preliminary data.</text>
</comment>
<name>A0A2M8L7D4_9BACT</name>
<gene>
    <name evidence="1" type="ORF">COU97_01140</name>
</gene>
<dbReference type="Proteomes" id="UP000231579">
    <property type="component" value="Unassembled WGS sequence"/>
</dbReference>
<reference evidence="2" key="1">
    <citation type="submission" date="2017-09" db="EMBL/GenBank/DDBJ databases">
        <title>Depth-based differentiation of microbial function through sediment-hosted aquifers and enrichment of novel symbionts in the deep terrestrial subsurface.</title>
        <authorList>
            <person name="Probst A.J."/>
            <person name="Ladd B."/>
            <person name="Jarett J.K."/>
            <person name="Geller-Mcgrath D.E."/>
            <person name="Sieber C.M.K."/>
            <person name="Emerson J.B."/>
            <person name="Anantharaman K."/>
            <person name="Thomas B.C."/>
            <person name="Malmstrom R."/>
            <person name="Stieglmeier M."/>
            <person name="Klingl A."/>
            <person name="Woyke T."/>
            <person name="Ryan C.M."/>
            <person name="Banfield J.F."/>
        </authorList>
    </citation>
    <scope>NUCLEOTIDE SEQUENCE [LARGE SCALE GENOMIC DNA]</scope>
</reference>
<proteinExistence type="predicted"/>